<accession>A0A0E9SJW8</accession>
<organism evidence="2">
    <name type="scientific">Anguilla anguilla</name>
    <name type="common">European freshwater eel</name>
    <name type="synonym">Muraena anguilla</name>
    <dbReference type="NCBI Taxonomy" id="7936"/>
    <lineage>
        <taxon>Eukaryota</taxon>
        <taxon>Metazoa</taxon>
        <taxon>Chordata</taxon>
        <taxon>Craniata</taxon>
        <taxon>Vertebrata</taxon>
        <taxon>Euteleostomi</taxon>
        <taxon>Actinopterygii</taxon>
        <taxon>Neopterygii</taxon>
        <taxon>Teleostei</taxon>
        <taxon>Anguilliformes</taxon>
        <taxon>Anguillidae</taxon>
        <taxon>Anguilla</taxon>
    </lineage>
</organism>
<keyword evidence="1" id="KW-0472">Membrane</keyword>
<keyword evidence="1" id="KW-1133">Transmembrane helix</keyword>
<reference evidence="2" key="1">
    <citation type="submission" date="2014-11" db="EMBL/GenBank/DDBJ databases">
        <authorList>
            <person name="Amaro Gonzalez C."/>
        </authorList>
    </citation>
    <scope>NUCLEOTIDE SEQUENCE</scope>
</reference>
<protein>
    <submittedName>
        <fullName evidence="2">Uncharacterized protein</fullName>
    </submittedName>
</protein>
<evidence type="ECO:0000313" key="2">
    <source>
        <dbReference type="EMBL" id="JAH41689.1"/>
    </source>
</evidence>
<name>A0A0E9SJW8_ANGAN</name>
<dbReference type="AlphaFoldDB" id="A0A0E9SJW8"/>
<keyword evidence="1" id="KW-0812">Transmembrane</keyword>
<dbReference type="EMBL" id="GBXM01066888">
    <property type="protein sequence ID" value="JAH41689.1"/>
    <property type="molecule type" value="Transcribed_RNA"/>
</dbReference>
<sequence>MGRSKRKLLFFTRLNLITPSLRSLSHRFNICLHFYIAFVHFMSHALLYVMENSVFALRCVYIVIFKCICI</sequence>
<evidence type="ECO:0000256" key="1">
    <source>
        <dbReference type="SAM" id="Phobius"/>
    </source>
</evidence>
<reference evidence="2" key="2">
    <citation type="journal article" date="2015" name="Fish Shellfish Immunol.">
        <title>Early steps in the European eel (Anguilla anguilla)-Vibrio vulnificus interaction in the gills: Role of the RtxA13 toxin.</title>
        <authorList>
            <person name="Callol A."/>
            <person name="Pajuelo D."/>
            <person name="Ebbesson L."/>
            <person name="Teles M."/>
            <person name="MacKenzie S."/>
            <person name="Amaro C."/>
        </authorList>
    </citation>
    <scope>NUCLEOTIDE SEQUENCE</scope>
</reference>
<feature type="transmembrane region" description="Helical" evidence="1">
    <location>
        <begin position="30"/>
        <end position="50"/>
    </location>
</feature>
<proteinExistence type="predicted"/>